<reference evidence="1 2" key="1">
    <citation type="journal article" date="2024" name="Plant Biotechnol. J.">
        <title>Dendrobium thyrsiflorum genome and its molecular insights into genes involved in important horticultural traits.</title>
        <authorList>
            <person name="Chen B."/>
            <person name="Wang J.Y."/>
            <person name="Zheng P.J."/>
            <person name="Li K.L."/>
            <person name="Liang Y.M."/>
            <person name="Chen X.F."/>
            <person name="Zhang C."/>
            <person name="Zhao X."/>
            <person name="He X."/>
            <person name="Zhang G.Q."/>
            <person name="Liu Z.J."/>
            <person name="Xu Q."/>
        </authorList>
    </citation>
    <scope>NUCLEOTIDE SEQUENCE [LARGE SCALE GENOMIC DNA]</scope>
    <source>
        <strain evidence="1">GZMU011</strain>
    </source>
</reference>
<name>A0ABD0VHA9_DENTH</name>
<dbReference type="Proteomes" id="UP001552299">
    <property type="component" value="Unassembled WGS sequence"/>
</dbReference>
<evidence type="ECO:0000313" key="1">
    <source>
        <dbReference type="EMBL" id="KAL0924370.1"/>
    </source>
</evidence>
<evidence type="ECO:0000313" key="2">
    <source>
        <dbReference type="Proteomes" id="UP001552299"/>
    </source>
</evidence>
<accession>A0ABD0VHA9</accession>
<comment type="caution">
    <text evidence="1">The sequence shown here is derived from an EMBL/GenBank/DDBJ whole genome shotgun (WGS) entry which is preliminary data.</text>
</comment>
<dbReference type="EMBL" id="JANQDX010000005">
    <property type="protein sequence ID" value="KAL0924370.1"/>
    <property type="molecule type" value="Genomic_DNA"/>
</dbReference>
<protein>
    <submittedName>
        <fullName evidence="1">Uncharacterized protein</fullName>
    </submittedName>
</protein>
<dbReference type="AlphaFoldDB" id="A0ABD0VHA9"/>
<organism evidence="1 2">
    <name type="scientific">Dendrobium thyrsiflorum</name>
    <name type="common">Pinecone-like raceme dendrobium</name>
    <name type="synonym">Orchid</name>
    <dbReference type="NCBI Taxonomy" id="117978"/>
    <lineage>
        <taxon>Eukaryota</taxon>
        <taxon>Viridiplantae</taxon>
        <taxon>Streptophyta</taxon>
        <taxon>Embryophyta</taxon>
        <taxon>Tracheophyta</taxon>
        <taxon>Spermatophyta</taxon>
        <taxon>Magnoliopsida</taxon>
        <taxon>Liliopsida</taxon>
        <taxon>Asparagales</taxon>
        <taxon>Orchidaceae</taxon>
        <taxon>Epidendroideae</taxon>
        <taxon>Malaxideae</taxon>
        <taxon>Dendrobiinae</taxon>
        <taxon>Dendrobium</taxon>
    </lineage>
</organism>
<keyword evidence="2" id="KW-1185">Reference proteome</keyword>
<gene>
    <name evidence="1" type="ORF">M5K25_005189</name>
</gene>
<sequence length="68" mass="7401">MKEHTSSSHENVALCAEVLEAVKVKTSVTMINAIPFNVATSPSYFNMIHSKGVHGCGLKHPPTHDLRT</sequence>
<proteinExistence type="predicted"/>